<keyword evidence="4" id="KW-0238">DNA-binding</keyword>
<proteinExistence type="inferred from homology"/>
<dbReference type="InterPro" id="IPR009044">
    <property type="entry name" value="ssDNA-bd_transcriptional_reg"/>
</dbReference>
<keyword evidence="5" id="KW-1185">Reference proteome</keyword>
<dbReference type="EMBL" id="PJQY01000686">
    <property type="protein sequence ID" value="PQQ08684.1"/>
    <property type="molecule type" value="Genomic_DNA"/>
</dbReference>
<dbReference type="STRING" id="2094558.A0A314YU75"/>
<dbReference type="Gene3D" id="2.30.31.10">
    <property type="entry name" value="Transcriptional Coactivator Pc4, Chain A"/>
    <property type="match status" value="1"/>
</dbReference>
<dbReference type="SUPFAM" id="SSF54447">
    <property type="entry name" value="ssDNA-binding transcriptional regulator domain"/>
    <property type="match status" value="1"/>
</dbReference>
<reference evidence="4 5" key="1">
    <citation type="submission" date="2018-02" db="EMBL/GenBank/DDBJ databases">
        <title>Draft genome of wild Prunus yedoensis var. nudiflora.</title>
        <authorList>
            <person name="Baek S."/>
            <person name="Kim J.-H."/>
            <person name="Choi K."/>
            <person name="Kim G.-B."/>
            <person name="Cho A."/>
            <person name="Jang H."/>
            <person name="Shin C.-H."/>
            <person name="Yu H.-J."/>
            <person name="Mun J.-H."/>
        </authorList>
    </citation>
    <scope>NUCLEOTIDE SEQUENCE [LARGE SCALE GENOMIC DNA]</scope>
    <source>
        <strain evidence="5">cv. Jeju island</strain>
        <tissue evidence="4">Leaf</tissue>
    </source>
</reference>
<dbReference type="OrthoDB" id="511009at2759"/>
<evidence type="ECO:0000256" key="1">
    <source>
        <dbReference type="ARBA" id="ARBA00006061"/>
    </source>
</evidence>
<evidence type="ECO:0000256" key="2">
    <source>
        <dbReference type="ARBA" id="ARBA00022946"/>
    </source>
</evidence>
<dbReference type="PANTHER" id="PTHR31745:SF2">
    <property type="entry name" value="SINGLE-STRANDED DNA-BINDING PROTEIN WHY1, CHLOROPLASTIC"/>
    <property type="match status" value="1"/>
</dbReference>
<dbReference type="AlphaFoldDB" id="A0A314YU75"/>
<comment type="similarity">
    <text evidence="1">Belongs to the Whirly family.</text>
</comment>
<protein>
    <submittedName>
        <fullName evidence="4">Single-stranded DNA-binding protein WHY1 chloroplastic</fullName>
    </submittedName>
</protein>
<dbReference type="PANTHER" id="PTHR31745">
    <property type="entry name" value="SINGLE-STRANDED DNA-BINDING PROTEIN WHY2, MITOCHONDRIAL"/>
    <property type="match status" value="1"/>
</dbReference>
<name>A0A314YU75_PRUYE</name>
<dbReference type="Pfam" id="PF08536">
    <property type="entry name" value="Whirly"/>
    <property type="match status" value="1"/>
</dbReference>
<sequence>MLRLHSLSSPAVAAQKPNQNPKQCSPSRVFSTNSFGFAPSLSSSRKRLSLKCRQSEYFDQQRASTASAPNKPSPPAPQTPAGGTGLPPRFFVGHSIYKGKAALTVEPKAPEFTALDSGAFKLSREGFVLLQFAPAAGVRVYDWSRKQVFSLSVTEIGSLVCLGSKESIEFFHDPFKGKRYHANSLYFNI</sequence>
<comment type="caution">
    <text evidence="4">The sequence shown here is derived from an EMBL/GenBank/DDBJ whole genome shotgun (WGS) entry which is preliminary data.</text>
</comment>
<evidence type="ECO:0000313" key="4">
    <source>
        <dbReference type="EMBL" id="PQQ08684.1"/>
    </source>
</evidence>
<accession>A0A314YU75</accession>
<gene>
    <name evidence="4" type="ORF">Pyn_14571</name>
</gene>
<evidence type="ECO:0000313" key="5">
    <source>
        <dbReference type="Proteomes" id="UP000250321"/>
    </source>
</evidence>
<evidence type="ECO:0000256" key="3">
    <source>
        <dbReference type="SAM" id="MobiDB-lite"/>
    </source>
</evidence>
<organism evidence="4 5">
    <name type="scientific">Prunus yedoensis var. nudiflora</name>
    <dbReference type="NCBI Taxonomy" id="2094558"/>
    <lineage>
        <taxon>Eukaryota</taxon>
        <taxon>Viridiplantae</taxon>
        <taxon>Streptophyta</taxon>
        <taxon>Embryophyta</taxon>
        <taxon>Tracheophyta</taxon>
        <taxon>Spermatophyta</taxon>
        <taxon>Magnoliopsida</taxon>
        <taxon>eudicotyledons</taxon>
        <taxon>Gunneridae</taxon>
        <taxon>Pentapetalae</taxon>
        <taxon>rosids</taxon>
        <taxon>fabids</taxon>
        <taxon>Rosales</taxon>
        <taxon>Rosaceae</taxon>
        <taxon>Amygdaloideae</taxon>
        <taxon>Amygdaleae</taxon>
        <taxon>Prunus</taxon>
    </lineage>
</organism>
<dbReference type="GO" id="GO:0003697">
    <property type="term" value="F:single-stranded DNA binding"/>
    <property type="evidence" value="ECO:0007669"/>
    <property type="project" value="InterPro"/>
</dbReference>
<feature type="region of interest" description="Disordered" evidence="3">
    <location>
        <begin position="61"/>
        <end position="84"/>
    </location>
</feature>
<feature type="compositionally biased region" description="Polar residues" evidence="3">
    <location>
        <begin position="16"/>
        <end position="28"/>
    </location>
</feature>
<dbReference type="InterPro" id="IPR013742">
    <property type="entry name" value="Whirly"/>
</dbReference>
<dbReference type="GO" id="GO:0006952">
    <property type="term" value="P:defense response"/>
    <property type="evidence" value="ECO:0007669"/>
    <property type="project" value="InterPro"/>
</dbReference>
<dbReference type="Proteomes" id="UP000250321">
    <property type="component" value="Unassembled WGS sequence"/>
</dbReference>
<dbReference type="GO" id="GO:0006355">
    <property type="term" value="P:regulation of DNA-templated transcription"/>
    <property type="evidence" value="ECO:0007669"/>
    <property type="project" value="InterPro"/>
</dbReference>
<feature type="region of interest" description="Disordered" evidence="3">
    <location>
        <begin position="1"/>
        <end position="28"/>
    </location>
</feature>
<keyword evidence="2" id="KW-0809">Transit peptide</keyword>